<keyword evidence="5" id="KW-1185">Reference proteome</keyword>
<gene>
    <name evidence="6" type="primary">LOC113788504</name>
</gene>
<dbReference type="GO" id="GO:0007165">
    <property type="term" value="P:signal transduction"/>
    <property type="evidence" value="ECO:0007669"/>
    <property type="project" value="InterPro"/>
</dbReference>
<dbReference type="KEGG" id="dpte:113788504"/>
<feature type="compositionally biased region" description="Polar residues" evidence="2">
    <location>
        <begin position="1854"/>
        <end position="1863"/>
    </location>
</feature>
<dbReference type="PANTHER" id="PTHR46150:SF3">
    <property type="entry name" value="RHO GTPASE-ACTIVATING PROTEIN 100F"/>
    <property type="match status" value="1"/>
</dbReference>
<dbReference type="InParanoid" id="A0A6P6XK39"/>
<accession>A0A6P6XK39</accession>
<feature type="compositionally biased region" description="Low complexity" evidence="2">
    <location>
        <begin position="1511"/>
        <end position="1524"/>
    </location>
</feature>
<protein>
    <submittedName>
        <fullName evidence="6">Rho GTPase-activating protein 100F-like isoform X1</fullName>
    </submittedName>
</protein>
<dbReference type="Pfam" id="PF25336">
    <property type="entry name" value="C2_SYDE"/>
    <property type="match status" value="1"/>
</dbReference>
<evidence type="ECO:0000259" key="3">
    <source>
        <dbReference type="PROSITE" id="PS50106"/>
    </source>
</evidence>
<dbReference type="SMART" id="SM00228">
    <property type="entry name" value="PDZ"/>
    <property type="match status" value="1"/>
</dbReference>
<dbReference type="InterPro" id="IPR036034">
    <property type="entry name" value="PDZ_sf"/>
</dbReference>
<feature type="compositionally biased region" description="Low complexity" evidence="2">
    <location>
        <begin position="900"/>
        <end position="911"/>
    </location>
</feature>
<dbReference type="Gene3D" id="2.30.42.10">
    <property type="match status" value="1"/>
</dbReference>
<feature type="compositionally biased region" description="Low complexity" evidence="2">
    <location>
        <begin position="77"/>
        <end position="89"/>
    </location>
</feature>
<name>A0A6P6XK39_DERPT</name>
<dbReference type="RefSeq" id="XP_027193762.1">
    <property type="nucleotide sequence ID" value="XM_027337961.1"/>
</dbReference>
<feature type="compositionally biased region" description="Low complexity" evidence="2">
    <location>
        <begin position="880"/>
        <end position="892"/>
    </location>
</feature>
<dbReference type="Gene3D" id="1.10.555.10">
    <property type="entry name" value="Rho GTPase activation protein"/>
    <property type="match status" value="1"/>
</dbReference>
<feature type="domain" description="PDZ" evidence="3">
    <location>
        <begin position="278"/>
        <end position="348"/>
    </location>
</feature>
<dbReference type="SUPFAM" id="SSF48350">
    <property type="entry name" value="GTPase activation domain, GAP"/>
    <property type="match status" value="1"/>
</dbReference>
<dbReference type="Proteomes" id="UP000515146">
    <property type="component" value="Unplaced"/>
</dbReference>
<dbReference type="InterPro" id="IPR057459">
    <property type="entry name" value="SYDE1/2_C2"/>
</dbReference>
<dbReference type="GO" id="GO:0030030">
    <property type="term" value="P:cell projection organization"/>
    <property type="evidence" value="ECO:0007669"/>
    <property type="project" value="TreeGrafter"/>
</dbReference>
<reference evidence="6" key="1">
    <citation type="submission" date="2025-08" db="UniProtKB">
        <authorList>
            <consortium name="RefSeq"/>
        </authorList>
    </citation>
    <scope>IDENTIFICATION</scope>
    <source>
        <strain evidence="6">Airmid</strain>
    </source>
</reference>
<dbReference type="OMA" id="SHEINQA"/>
<feature type="region of interest" description="Disordered" evidence="2">
    <location>
        <begin position="140"/>
        <end position="186"/>
    </location>
</feature>
<feature type="region of interest" description="Disordered" evidence="2">
    <location>
        <begin position="2008"/>
        <end position="2038"/>
    </location>
</feature>
<feature type="compositionally biased region" description="Low complexity" evidence="2">
    <location>
        <begin position="150"/>
        <end position="162"/>
    </location>
</feature>
<dbReference type="SMART" id="SM00324">
    <property type="entry name" value="RhoGAP"/>
    <property type="match status" value="1"/>
</dbReference>
<feature type="compositionally biased region" description="Low complexity" evidence="2">
    <location>
        <begin position="1807"/>
        <end position="1834"/>
    </location>
</feature>
<dbReference type="CTD" id="43758"/>
<dbReference type="PROSITE" id="PS50106">
    <property type="entry name" value="PDZ"/>
    <property type="match status" value="1"/>
</dbReference>
<feature type="region of interest" description="Disordered" evidence="2">
    <location>
        <begin position="1901"/>
        <end position="1956"/>
    </location>
</feature>
<evidence type="ECO:0000313" key="5">
    <source>
        <dbReference type="Proteomes" id="UP000515146"/>
    </source>
</evidence>
<feature type="region of interest" description="Disordered" evidence="2">
    <location>
        <begin position="1689"/>
        <end position="1716"/>
    </location>
</feature>
<dbReference type="Pfam" id="PF00595">
    <property type="entry name" value="PDZ"/>
    <property type="match status" value="1"/>
</dbReference>
<organism evidence="5 6">
    <name type="scientific">Dermatophagoides pteronyssinus</name>
    <name type="common">European house dust mite</name>
    <dbReference type="NCBI Taxonomy" id="6956"/>
    <lineage>
        <taxon>Eukaryota</taxon>
        <taxon>Metazoa</taxon>
        <taxon>Ecdysozoa</taxon>
        <taxon>Arthropoda</taxon>
        <taxon>Chelicerata</taxon>
        <taxon>Arachnida</taxon>
        <taxon>Acari</taxon>
        <taxon>Acariformes</taxon>
        <taxon>Sarcoptiformes</taxon>
        <taxon>Astigmata</taxon>
        <taxon>Psoroptidia</taxon>
        <taxon>Analgoidea</taxon>
        <taxon>Pyroglyphidae</taxon>
        <taxon>Dermatophagoidinae</taxon>
        <taxon>Dermatophagoides</taxon>
    </lineage>
</organism>
<dbReference type="GO" id="GO:0097060">
    <property type="term" value="C:synaptic membrane"/>
    <property type="evidence" value="ECO:0007669"/>
    <property type="project" value="TreeGrafter"/>
</dbReference>
<dbReference type="SUPFAM" id="SSF50156">
    <property type="entry name" value="PDZ domain-like"/>
    <property type="match status" value="1"/>
</dbReference>
<feature type="region of interest" description="Disordered" evidence="2">
    <location>
        <begin position="1494"/>
        <end position="1524"/>
    </location>
</feature>
<feature type="compositionally biased region" description="Basic residues" evidence="2">
    <location>
        <begin position="782"/>
        <end position="792"/>
    </location>
</feature>
<feature type="compositionally biased region" description="Low complexity" evidence="2">
    <location>
        <begin position="1912"/>
        <end position="1926"/>
    </location>
</feature>
<feature type="region of interest" description="Disordered" evidence="2">
    <location>
        <begin position="77"/>
        <end position="100"/>
    </location>
</feature>
<keyword evidence="1" id="KW-0343">GTPase activation</keyword>
<dbReference type="GO" id="GO:0046578">
    <property type="term" value="P:regulation of Ras protein signal transduction"/>
    <property type="evidence" value="ECO:0007669"/>
    <property type="project" value="TreeGrafter"/>
</dbReference>
<evidence type="ECO:0000259" key="4">
    <source>
        <dbReference type="PROSITE" id="PS50238"/>
    </source>
</evidence>
<dbReference type="InterPro" id="IPR001478">
    <property type="entry name" value="PDZ"/>
</dbReference>
<dbReference type="FunCoup" id="A0A6P6XK39">
    <property type="interactions" value="17"/>
</dbReference>
<dbReference type="PANTHER" id="PTHR46150">
    <property type="entry name" value="RHO GTPASE-ACTIVATING PROTEIN 100F"/>
    <property type="match status" value="1"/>
</dbReference>
<feature type="compositionally biased region" description="Polar residues" evidence="2">
    <location>
        <begin position="90"/>
        <end position="99"/>
    </location>
</feature>
<feature type="domain" description="Rho-GAP" evidence="4">
    <location>
        <begin position="1253"/>
        <end position="1443"/>
    </location>
</feature>
<feature type="region of interest" description="Disordered" evidence="2">
    <location>
        <begin position="1634"/>
        <end position="1655"/>
    </location>
</feature>
<evidence type="ECO:0000313" key="6">
    <source>
        <dbReference type="RefSeq" id="XP_027193762.1"/>
    </source>
</evidence>
<proteinExistence type="predicted"/>
<feature type="region of interest" description="Disordered" evidence="2">
    <location>
        <begin position="1790"/>
        <end position="1863"/>
    </location>
</feature>
<dbReference type="InterPro" id="IPR000198">
    <property type="entry name" value="RhoGAP_dom"/>
</dbReference>
<feature type="compositionally biased region" description="Polar residues" evidence="2">
    <location>
        <begin position="163"/>
        <end position="174"/>
    </location>
</feature>
<dbReference type="PROSITE" id="PS50238">
    <property type="entry name" value="RHOGAP"/>
    <property type="match status" value="1"/>
</dbReference>
<evidence type="ECO:0000256" key="1">
    <source>
        <dbReference type="ARBA" id="ARBA00022468"/>
    </source>
</evidence>
<feature type="compositionally biased region" description="Low complexity" evidence="2">
    <location>
        <begin position="1693"/>
        <end position="1711"/>
    </location>
</feature>
<feature type="compositionally biased region" description="Polar residues" evidence="2">
    <location>
        <begin position="1645"/>
        <end position="1655"/>
    </location>
</feature>
<feature type="compositionally biased region" description="Polar residues" evidence="2">
    <location>
        <begin position="759"/>
        <end position="768"/>
    </location>
</feature>
<dbReference type="GO" id="GO:0016477">
    <property type="term" value="P:cell migration"/>
    <property type="evidence" value="ECO:0007669"/>
    <property type="project" value="TreeGrafter"/>
</dbReference>
<dbReference type="Pfam" id="PF00620">
    <property type="entry name" value="RhoGAP"/>
    <property type="match status" value="1"/>
</dbReference>
<dbReference type="CDD" id="cd06718">
    <property type="entry name" value="PDZ_Par6-like"/>
    <property type="match status" value="1"/>
</dbReference>
<feature type="region of interest" description="Disordered" evidence="2">
    <location>
        <begin position="750"/>
        <end position="799"/>
    </location>
</feature>
<dbReference type="OrthoDB" id="120383at2759"/>
<sequence length="2038" mass="223326">MIIMQPTIAVPPTATYQQQRPLLQQQQQPANLSNSLMSFCCGGCRKNGFANNPQTQLLNPSVSNNYLYQQHFQHLQQPKQQRLQQQQQQASATIPTSSFIPGCGGQQRYVGGTTTNYLMPQSQQQQQSQSQQANIMSPSRNIGAYGTITSSSQQPHHQSQSQYGKQLLSTSSPLNGPYHQQQHGGGGRIVSDMMIITQPEQFRSRISGLTSDVFRQIEQVEQQFDPNSLANIQYSELENRGEMIIRIISPTQLLSQWLDDSIRRFGDCYGQLPSWIQFVEIIKRPGQTLGLYIREGDGLYTMDGVYISRIALESSVYQSGCLRVGDEILAINFVDVSRMSLDDVVLIMSIPRRLILTIRSRPLNAEHMLTNRNIYGTGMSDSCYYDTVAGDIYSRVDDLRLQQLQNNNKPVVVVKQKQQQFTETTTAADLLLDEDDEEEVYQAATAAAEAGLLDDPSTAAAAAVAGLQDPTPAKAAAAVAAVNEIIVRSGSSLELYGGIGGGSRPGSSLMMATARQRYRNHRRLFTSDNLADLYQSEMERAEINNNLYMPGRRGTLPTGSLITATSATTMINQKPLRTPLSSLYHGRLAHHHQQGSSRSRSATGRLMRTSSEQMIYGGGYGLGLHQQQDPVDQIDHFLQRYQSAKQSMRHRPPSSSRIRHHSFDQSAMLRNSYSTQSLLGNSNYLTGSVGIGGSTSTGISQQHGMAIPLPGMAEAVAIARRRYLRGETTNAGDGSGNIFDTGNYSDTEQQKYRARVDQQHSNNRSNSLPRAPGSGLSGSRHSSSHHHHHHRASSSLSNRLQQLEQLYSSSTTKNPRLSSSIRPHSAMADNYSNKDIIDDDYSTSAELLAQMRRNVHDQRNQYSGQQQRLSSTTRLDSLRASLAESSSSSTEDILGKNNRSLTSSSRTAAAAGGAGGGASSTSAIYETIRKSKMAQDLQQPQSGRLAISGQIMMMNTDDMKTRYSNLQMTKNSTDSSGFHHQNRPPYVDDVLMDQGSVHQRQPQTSAAGAATTTSLIGQISTRPSRILMIDPSGFQQYGPDLHRQQQATMSTGSSSGKLNDGQIAGYSGLLVIHLLGVRGLQFDHLIPAKNLSAATSTATAATTKRVLYSVVECDRIYKARTVAVQSHENNNTNFDWDEVFDIDLFDTKEVSFLFYTWDQSLPDLNMRHKQCSKGTIHLPSIPGLITQHVHAFELRLYDTPGAMFYIKLEYHDLTQTFKRSKRSGGGVGGNLRTTNRSSIGGNIGGNEQPLFGVDLETIIQREQSGYSIPIIIKRCCDEIEKRGLYMLGIYRLCGSSLVKRTLRESFEKNSWLADISLENVPDINVITSLLKDYLRELPEPLFNKAMFDMMDDGLSVCVPDDPTGNAKLMFSILECLPKSHRNTVLYLMDHIKLIHINSDRNKMTSQALAICFGPLFSCHDQSDSVYKPIQVFKFLLDIWPRRKGAMNMLKKSDDFNPQSSLMDGGTASLSTTTTIASNIRSPSYRSPMIADSFTTTTSSSVDHPHHHHQQQHLYDSPSDPSSSSYRFQSNILQMDGSPTKLSTALTTATTTTTTSISGTGRLLPSTQNATRTISAYSSATNSISKYKVPAGSTGPLMLNSSNAGVTATTTTAITTTTTSSSRISSIDSILSSSSPYRSRYGTSSMNATSSLDSNNDIRTSATSSSYRFSTSSANSDYYSKDSSLIGGGGTTSGGLSSSRSPYLSSSSSSSLQKNQYTDSEVIDQTYKKYLNNPSTTTTTISSSSISDIMITSSTTTATNEGLYSTVNKPSLMSTTKRSLLFEDSNRILNKTNDPLQDDDDDGGGGSLSSIKNLRSSSSYLNDNNDLPSSTMTSSYHHHHQNNHNSPTKPLITGSGPSSTQLYPSRLNNIISSNSGSNTMITSSYTTGYSSLSSSSSLLGRNIDDNSASNPLTTTTTSKFASSSSMTNHHLDRDLLTGNDYNTSSSRKIGGGGTTSSTIYSTINDDDSSTTTTMNKIQSIIDHSGDDSMVGTTSTTSYFQQYQTPLISSRHYSSTTTTTNDYPHHRHHQQKHLDDDNVL</sequence>
<dbReference type="InterPro" id="IPR008936">
    <property type="entry name" value="Rho_GTPase_activation_prot"/>
</dbReference>
<dbReference type="InterPro" id="IPR052118">
    <property type="entry name" value="Rho-GAP_regulator"/>
</dbReference>
<evidence type="ECO:0000256" key="2">
    <source>
        <dbReference type="SAM" id="MobiDB-lite"/>
    </source>
</evidence>
<feature type="region of interest" description="Disordered" evidence="2">
    <location>
        <begin position="880"/>
        <end position="920"/>
    </location>
</feature>
<dbReference type="GO" id="GO:0005096">
    <property type="term" value="F:GTPase activator activity"/>
    <property type="evidence" value="ECO:0007669"/>
    <property type="project" value="UniProtKB-KW"/>
</dbReference>
<feature type="compositionally biased region" description="Low complexity" evidence="2">
    <location>
        <begin position="1634"/>
        <end position="1644"/>
    </location>
</feature>